<dbReference type="InterPro" id="IPR057460">
    <property type="entry name" value="CAF17_C"/>
</dbReference>
<name>A0A2W5PXC8_RHOSU</name>
<dbReference type="PANTHER" id="PTHR22602:SF0">
    <property type="entry name" value="TRANSFERASE CAF17, MITOCHONDRIAL-RELATED"/>
    <property type="match status" value="1"/>
</dbReference>
<dbReference type="NCBIfam" id="TIGR03317">
    <property type="entry name" value="ygfZ_signature"/>
    <property type="match status" value="1"/>
</dbReference>
<keyword evidence="1" id="KW-0809">Transit peptide</keyword>
<dbReference type="InterPro" id="IPR045179">
    <property type="entry name" value="YgfZ/GcvT"/>
</dbReference>
<dbReference type="SUPFAM" id="SSF103025">
    <property type="entry name" value="Folate-binding domain"/>
    <property type="match status" value="1"/>
</dbReference>
<evidence type="ECO:0000256" key="1">
    <source>
        <dbReference type="ARBA" id="ARBA00022946"/>
    </source>
</evidence>
<dbReference type="EMBL" id="QFPW01000018">
    <property type="protein sequence ID" value="PZQ47123.1"/>
    <property type="molecule type" value="Genomic_DNA"/>
</dbReference>
<dbReference type="PIRSF" id="PIRSF006487">
    <property type="entry name" value="GcvT"/>
    <property type="match status" value="1"/>
</dbReference>
<evidence type="ECO:0000313" key="4">
    <source>
        <dbReference type="Proteomes" id="UP000249185"/>
    </source>
</evidence>
<dbReference type="InterPro" id="IPR017703">
    <property type="entry name" value="YgfZ/GCV_T_CS"/>
</dbReference>
<dbReference type="GO" id="GO:0016226">
    <property type="term" value="P:iron-sulfur cluster assembly"/>
    <property type="evidence" value="ECO:0007669"/>
    <property type="project" value="TreeGrafter"/>
</dbReference>
<accession>A0A2W5PXC8</accession>
<dbReference type="Pfam" id="PF25455">
    <property type="entry name" value="Beta-barrel_CAF17_C"/>
    <property type="match status" value="1"/>
</dbReference>
<evidence type="ECO:0000259" key="2">
    <source>
        <dbReference type="Pfam" id="PF25455"/>
    </source>
</evidence>
<dbReference type="PANTHER" id="PTHR22602">
    <property type="entry name" value="TRANSFERASE CAF17, MITOCHONDRIAL-RELATED"/>
    <property type="match status" value="1"/>
</dbReference>
<comment type="caution">
    <text evidence="3">The sequence shown here is derived from an EMBL/GenBank/DDBJ whole genome shotgun (WGS) entry which is preliminary data.</text>
</comment>
<sequence>MTAGFHATDRAVLRISGAEARDFLQNLVTNDLRGLETGAVYAALLTPQGKYLFDFFLVRDGETILVDVAADRAEALARRLAMYRLRARVAVEATDLAVILGIGAAPDVPLARADPRLPELGWRAYGADPDLILAGVTPLDPAALTALRVAHVVPETGIELIPDESYILEMGFERLRGVDFRKGCYVGQEVTARMKHKTELRKGLVRVTIAGAAPAPGTEIRSGEKPVGTLLTAVDGAGLAYLRFDRATGPLTAGEAEVIAELP</sequence>
<gene>
    <name evidence="3" type="ORF">DI556_18060</name>
</gene>
<dbReference type="Proteomes" id="UP000249185">
    <property type="component" value="Unassembled WGS sequence"/>
</dbReference>
<reference evidence="3 4" key="1">
    <citation type="submission" date="2017-08" db="EMBL/GenBank/DDBJ databases">
        <title>Infants hospitalized years apart are colonized by the same room-sourced microbial strains.</title>
        <authorList>
            <person name="Brooks B."/>
            <person name="Olm M.R."/>
            <person name="Firek B.A."/>
            <person name="Baker R."/>
            <person name="Thomas B.C."/>
            <person name="Morowitz M.J."/>
            <person name="Banfield J.F."/>
        </authorList>
    </citation>
    <scope>NUCLEOTIDE SEQUENCE [LARGE SCALE GENOMIC DNA]</scope>
    <source>
        <strain evidence="3">S2_005_002_R2_34</strain>
    </source>
</reference>
<feature type="domain" description="CAF17 C-terminal" evidence="2">
    <location>
        <begin position="201"/>
        <end position="263"/>
    </location>
</feature>
<organism evidence="3 4">
    <name type="scientific">Rhodovulum sulfidophilum</name>
    <name type="common">Rhodobacter sulfidophilus</name>
    <dbReference type="NCBI Taxonomy" id="35806"/>
    <lineage>
        <taxon>Bacteria</taxon>
        <taxon>Pseudomonadati</taxon>
        <taxon>Pseudomonadota</taxon>
        <taxon>Alphaproteobacteria</taxon>
        <taxon>Rhodobacterales</taxon>
        <taxon>Paracoccaceae</taxon>
        <taxon>Rhodovulum</taxon>
    </lineage>
</organism>
<protein>
    <submittedName>
        <fullName evidence="3">Folate-binding protein YgfZ</fullName>
    </submittedName>
</protein>
<dbReference type="InterPro" id="IPR027266">
    <property type="entry name" value="TrmE/GcvT-like"/>
</dbReference>
<dbReference type="AlphaFoldDB" id="A0A2W5PXC8"/>
<dbReference type="Gene3D" id="3.30.1360.120">
    <property type="entry name" value="Probable tRNA modification gtpase trme, domain 1"/>
    <property type="match status" value="2"/>
</dbReference>
<evidence type="ECO:0000313" key="3">
    <source>
        <dbReference type="EMBL" id="PZQ47123.1"/>
    </source>
</evidence>
<proteinExistence type="predicted"/>